<feature type="non-terminal residue" evidence="1">
    <location>
        <position position="185"/>
    </location>
</feature>
<dbReference type="AlphaFoldDB" id="X0TEC2"/>
<comment type="caution">
    <text evidence="1">The sequence shown here is derived from an EMBL/GenBank/DDBJ whole genome shotgun (WGS) entry which is preliminary data.</text>
</comment>
<dbReference type="EMBL" id="BARS01016322">
    <property type="protein sequence ID" value="GAF86502.1"/>
    <property type="molecule type" value="Genomic_DNA"/>
</dbReference>
<accession>X0TEC2</accession>
<organism evidence="1">
    <name type="scientific">marine sediment metagenome</name>
    <dbReference type="NCBI Taxonomy" id="412755"/>
    <lineage>
        <taxon>unclassified sequences</taxon>
        <taxon>metagenomes</taxon>
        <taxon>ecological metagenomes</taxon>
    </lineage>
</organism>
<protein>
    <submittedName>
        <fullName evidence="1">Uncharacterized protein</fullName>
    </submittedName>
</protein>
<name>X0TEC2_9ZZZZ</name>
<evidence type="ECO:0000313" key="1">
    <source>
        <dbReference type="EMBL" id="GAF86502.1"/>
    </source>
</evidence>
<sequence>MMAPGREEDAFKYLQMALITAMTPQAKTEAGLVMAEFLLDRATMKPEPYALMARQYLEAVLDIAEKPEARLRTYRGIMKAAALMKDIHTVANACDKAIKLTPDDDVKVKFLLARIDAFLDVGTWKDVKQLLAEAEPYSTNPKWQYEFALRKAVMTGQVLLRDDWFEEWMDYTGGTVSIRSRANSA</sequence>
<reference evidence="1" key="1">
    <citation type="journal article" date="2014" name="Front. Microbiol.">
        <title>High frequency of phylogenetically diverse reductive dehalogenase-homologous genes in deep subseafloor sedimentary metagenomes.</title>
        <authorList>
            <person name="Kawai M."/>
            <person name="Futagami T."/>
            <person name="Toyoda A."/>
            <person name="Takaki Y."/>
            <person name="Nishi S."/>
            <person name="Hori S."/>
            <person name="Arai W."/>
            <person name="Tsubouchi T."/>
            <person name="Morono Y."/>
            <person name="Uchiyama I."/>
            <person name="Ito T."/>
            <person name="Fujiyama A."/>
            <person name="Inagaki F."/>
            <person name="Takami H."/>
        </authorList>
    </citation>
    <scope>NUCLEOTIDE SEQUENCE</scope>
    <source>
        <strain evidence="1">Expedition CK06-06</strain>
    </source>
</reference>
<proteinExistence type="predicted"/>
<gene>
    <name evidence="1" type="ORF">S01H1_26879</name>
</gene>